<dbReference type="EMBL" id="JTHP01000054">
    <property type="protein sequence ID" value="KJD43546.1"/>
    <property type="molecule type" value="Genomic_DNA"/>
</dbReference>
<evidence type="ECO:0000313" key="1">
    <source>
        <dbReference type="EMBL" id="KJD43546.1"/>
    </source>
</evidence>
<comment type="caution">
    <text evidence="1">The sequence shown here is derived from an EMBL/GenBank/DDBJ whole genome shotgun (WGS) entry which is preliminary data.</text>
</comment>
<name>A0A0D7WWI2_9BACL</name>
<accession>A0A0D7WWI2</accession>
<organism evidence="1 2">
    <name type="scientific">Paenibacillus terrae</name>
    <dbReference type="NCBI Taxonomy" id="159743"/>
    <lineage>
        <taxon>Bacteria</taxon>
        <taxon>Bacillati</taxon>
        <taxon>Bacillota</taxon>
        <taxon>Bacilli</taxon>
        <taxon>Bacillales</taxon>
        <taxon>Paenibacillaceae</taxon>
        <taxon>Paenibacillus</taxon>
    </lineage>
</organism>
<dbReference type="OrthoDB" id="2680008at2"/>
<protein>
    <submittedName>
        <fullName evidence="1">Uncharacterized protein</fullName>
    </submittedName>
</protein>
<proteinExistence type="predicted"/>
<dbReference type="AlphaFoldDB" id="A0A0D7WWI2"/>
<gene>
    <name evidence="1" type="ORF">QD47_21810</name>
</gene>
<dbReference type="Proteomes" id="UP000032534">
    <property type="component" value="Unassembled WGS sequence"/>
</dbReference>
<dbReference type="RefSeq" id="WP_044648106.1">
    <property type="nucleotide sequence ID" value="NZ_JTHP01000054.1"/>
</dbReference>
<dbReference type="PATRIC" id="fig|159743.3.peg.4856"/>
<keyword evidence="2" id="KW-1185">Reference proteome</keyword>
<evidence type="ECO:0000313" key="2">
    <source>
        <dbReference type="Proteomes" id="UP000032534"/>
    </source>
</evidence>
<reference evidence="1 2" key="1">
    <citation type="submission" date="2014-11" db="EMBL/GenBank/DDBJ databases">
        <title>Draft Genome Sequences of Paenibacillus polymyxa NRRL B-30509 and Paenibacillus terrae NRRL B-30644, Strains from a Poultry Environment that Produce Tridecaptin A and Paenicidins.</title>
        <authorList>
            <person name="van Belkum M.J."/>
            <person name="Lohans C.T."/>
            <person name="Vederas J.C."/>
        </authorList>
    </citation>
    <scope>NUCLEOTIDE SEQUENCE [LARGE SCALE GENOMIC DNA]</scope>
    <source>
        <strain evidence="1 2">NRRL B-30644</strain>
    </source>
</reference>
<sequence length="201" mass="23643">MTDWIWEEAILDTDFALKLGKVQKFNAIEKYIPLLVKKLYIHRYVYENEILMPKRTKDQIDKLIENDNAVIVDAEVLRHDVYKPMIYLQTIQHLEKLDPETRTGGKNWGEIVSTAYAFASGIPYILSDERELQELLDKELNSGTDKDIIVVRLRDFIVGMKEKGLSRKEAYAMWCFAHQDERDKIKMEKAKIAFQNDIWCL</sequence>